<keyword evidence="2" id="KW-0479">Metal-binding</keyword>
<gene>
    <name evidence="4" type="ORF">UFOPK1493_00352</name>
</gene>
<evidence type="ECO:0000313" key="4">
    <source>
        <dbReference type="EMBL" id="CAB4541599.1"/>
    </source>
</evidence>
<dbReference type="EMBL" id="CAEZSR010000006">
    <property type="protein sequence ID" value="CAB4541599.1"/>
    <property type="molecule type" value="Genomic_DNA"/>
</dbReference>
<evidence type="ECO:0000256" key="1">
    <source>
        <dbReference type="ARBA" id="ARBA00010211"/>
    </source>
</evidence>
<proteinExistence type="inferred from homology"/>
<dbReference type="SUPFAM" id="SSF56529">
    <property type="entry name" value="FAH"/>
    <property type="match status" value="1"/>
</dbReference>
<sequence>MRLYTTERGIAREDELGTLSLLDLPEREVGELLRGRGLEVVRDAAVTERIALGDIRVLAPILRPGKVPIIGLNYRSHAEEVMEVMKLFGREVEMPSEPNFHLTPGSSVIGTGDAIVLPPVAPTMVDYEGEIAAVIGRAATRVPVERAWSHVAGLTVANDVSARDIQRRAMGGDVAVSVGQAKSLDTFKPLGPCLVTIDEFDEPLDLSLRTVVNGETRQDARTTEFVHQISELVAYVSHYFTLEPGDVLLTGSPQGVGQFAGTFLAPGDVVEITVERIGTLVNHVTTAEEPAS</sequence>
<dbReference type="InterPro" id="IPR051121">
    <property type="entry name" value="FAH"/>
</dbReference>
<name>A0A6J6BTH1_9ZZZZ</name>
<dbReference type="PANTHER" id="PTHR42796:SF4">
    <property type="entry name" value="FUMARYLACETOACETATE HYDROLASE DOMAIN-CONTAINING PROTEIN 2A"/>
    <property type="match status" value="1"/>
</dbReference>
<dbReference type="PANTHER" id="PTHR42796">
    <property type="entry name" value="FUMARYLACETOACETATE HYDROLASE DOMAIN-CONTAINING PROTEIN 2A-RELATED"/>
    <property type="match status" value="1"/>
</dbReference>
<dbReference type="InterPro" id="IPR011234">
    <property type="entry name" value="Fumarylacetoacetase-like_C"/>
</dbReference>
<dbReference type="GO" id="GO:0044281">
    <property type="term" value="P:small molecule metabolic process"/>
    <property type="evidence" value="ECO:0007669"/>
    <property type="project" value="UniProtKB-ARBA"/>
</dbReference>
<evidence type="ECO:0000256" key="2">
    <source>
        <dbReference type="ARBA" id="ARBA00022723"/>
    </source>
</evidence>
<dbReference type="GO" id="GO:0046872">
    <property type="term" value="F:metal ion binding"/>
    <property type="evidence" value="ECO:0007669"/>
    <property type="project" value="UniProtKB-KW"/>
</dbReference>
<dbReference type="GO" id="GO:0003824">
    <property type="term" value="F:catalytic activity"/>
    <property type="evidence" value="ECO:0007669"/>
    <property type="project" value="InterPro"/>
</dbReference>
<dbReference type="Pfam" id="PF01557">
    <property type="entry name" value="FAA_hydrolase"/>
    <property type="match status" value="1"/>
</dbReference>
<accession>A0A6J6BTH1</accession>
<feature type="domain" description="Fumarylacetoacetase-like C-terminal" evidence="3">
    <location>
        <begin position="69"/>
        <end position="284"/>
    </location>
</feature>
<reference evidence="4" key="1">
    <citation type="submission" date="2020-05" db="EMBL/GenBank/DDBJ databases">
        <authorList>
            <person name="Chiriac C."/>
            <person name="Salcher M."/>
            <person name="Ghai R."/>
            <person name="Kavagutti S V."/>
        </authorList>
    </citation>
    <scope>NUCLEOTIDE SEQUENCE</scope>
</reference>
<protein>
    <submittedName>
        <fullName evidence="4">Unannotated protein</fullName>
    </submittedName>
</protein>
<dbReference type="Gene3D" id="3.90.850.10">
    <property type="entry name" value="Fumarylacetoacetase-like, C-terminal domain"/>
    <property type="match status" value="1"/>
</dbReference>
<comment type="similarity">
    <text evidence="1">Belongs to the FAH family.</text>
</comment>
<organism evidence="4">
    <name type="scientific">freshwater metagenome</name>
    <dbReference type="NCBI Taxonomy" id="449393"/>
    <lineage>
        <taxon>unclassified sequences</taxon>
        <taxon>metagenomes</taxon>
        <taxon>ecological metagenomes</taxon>
    </lineage>
</organism>
<dbReference type="InterPro" id="IPR036663">
    <property type="entry name" value="Fumarylacetoacetase_C_sf"/>
</dbReference>
<dbReference type="AlphaFoldDB" id="A0A6J6BTH1"/>
<evidence type="ECO:0000259" key="3">
    <source>
        <dbReference type="Pfam" id="PF01557"/>
    </source>
</evidence>